<dbReference type="GO" id="GO:0016020">
    <property type="term" value="C:membrane"/>
    <property type="evidence" value="ECO:0007669"/>
    <property type="project" value="UniProtKB-SubCell"/>
</dbReference>
<dbReference type="PANTHER" id="PTHR36834">
    <property type="entry name" value="MEMBRANE PROTEIN-RELATED"/>
    <property type="match status" value="1"/>
</dbReference>
<keyword evidence="2 5" id="KW-0812">Transmembrane</keyword>
<dbReference type="InterPro" id="IPR053150">
    <property type="entry name" value="Teicoplanin_resist-assoc"/>
</dbReference>
<evidence type="ECO:0008006" key="9">
    <source>
        <dbReference type="Google" id="ProtNLM"/>
    </source>
</evidence>
<evidence type="ECO:0000256" key="1">
    <source>
        <dbReference type="ARBA" id="ARBA00004141"/>
    </source>
</evidence>
<feature type="transmembrane region" description="Helical" evidence="5">
    <location>
        <begin position="208"/>
        <end position="235"/>
    </location>
</feature>
<feature type="transmembrane region" description="Helical" evidence="5">
    <location>
        <begin position="50"/>
        <end position="68"/>
    </location>
</feature>
<dbReference type="InterPro" id="IPR010432">
    <property type="entry name" value="RDD"/>
</dbReference>
<protein>
    <recommendedName>
        <fullName evidence="9">VanZ family protein</fullName>
    </recommendedName>
</protein>
<dbReference type="EMBL" id="QWKH01000025">
    <property type="protein sequence ID" value="NBI34378.1"/>
    <property type="molecule type" value="Genomic_DNA"/>
</dbReference>
<keyword evidence="4 5" id="KW-0472">Membrane</keyword>
<organism evidence="8">
    <name type="scientific">Muribaculaceae bacterium Z82</name>
    <dbReference type="NCBI Taxonomy" id="2304548"/>
    <lineage>
        <taxon>Bacteria</taxon>
        <taxon>Pseudomonadati</taxon>
        <taxon>Bacteroidota</taxon>
        <taxon>Bacteroidia</taxon>
        <taxon>Bacteroidales</taxon>
        <taxon>Muribaculaceae</taxon>
    </lineage>
</organism>
<dbReference type="Pfam" id="PF06271">
    <property type="entry name" value="RDD"/>
    <property type="match status" value="1"/>
</dbReference>
<dbReference type="PANTHER" id="PTHR36834:SF1">
    <property type="entry name" value="INTEGRAL MEMBRANE PROTEIN"/>
    <property type="match status" value="1"/>
</dbReference>
<evidence type="ECO:0000256" key="5">
    <source>
        <dbReference type="SAM" id="Phobius"/>
    </source>
</evidence>
<accession>A0A7C9JN40</accession>
<feature type="transmembrane region" description="Helical" evidence="5">
    <location>
        <begin position="167"/>
        <end position="188"/>
    </location>
</feature>
<feature type="transmembrane region" description="Helical" evidence="5">
    <location>
        <begin position="103"/>
        <end position="121"/>
    </location>
</feature>
<evidence type="ECO:0000256" key="2">
    <source>
        <dbReference type="ARBA" id="ARBA00022692"/>
    </source>
</evidence>
<feature type="transmembrane region" description="Helical" evidence="5">
    <location>
        <begin position="255"/>
        <end position="278"/>
    </location>
</feature>
<evidence type="ECO:0000256" key="3">
    <source>
        <dbReference type="ARBA" id="ARBA00022989"/>
    </source>
</evidence>
<feature type="transmembrane region" description="Helical" evidence="5">
    <location>
        <begin position="312"/>
        <end position="335"/>
    </location>
</feature>
<evidence type="ECO:0000313" key="8">
    <source>
        <dbReference type="EMBL" id="NBI34378.1"/>
    </source>
</evidence>
<dbReference type="InterPro" id="IPR006976">
    <property type="entry name" value="VanZ-like"/>
</dbReference>
<dbReference type="AlphaFoldDB" id="A0A7C9JN40"/>
<feature type="domain" description="RDD" evidence="7">
    <location>
        <begin position="201"/>
        <end position="342"/>
    </location>
</feature>
<dbReference type="Pfam" id="PF04892">
    <property type="entry name" value="VanZ"/>
    <property type="match status" value="1"/>
</dbReference>
<evidence type="ECO:0000259" key="7">
    <source>
        <dbReference type="Pfam" id="PF06271"/>
    </source>
</evidence>
<comment type="subcellular location">
    <subcellularLocation>
        <location evidence="1">Membrane</location>
        <topology evidence="1">Multi-pass membrane protein</topology>
    </subcellularLocation>
</comment>
<feature type="transmembrane region" description="Helical" evidence="5">
    <location>
        <begin position="133"/>
        <end position="155"/>
    </location>
</feature>
<proteinExistence type="predicted"/>
<reference evidence="8" key="1">
    <citation type="submission" date="2018-08" db="EMBL/GenBank/DDBJ databases">
        <title>Murine metabolic-syndrome-specific gut microbial biobank.</title>
        <authorList>
            <person name="Liu C."/>
        </authorList>
    </citation>
    <scope>NUCLEOTIDE SEQUENCE [LARGE SCALE GENOMIC DNA]</scope>
    <source>
        <strain evidence="8">Z82</strain>
    </source>
</reference>
<sequence length="344" mass="37329">MGAVTGFLSNYSGNVKAAFALWPAFSLLLTLPILAYLYHRDGRLRASSVVGTYLAVLYLLGIGCFTLWPLPDGTSGPGITYGIEPNFNPLGLIGNIREDGLRAVFELLFNVVFFMPLGFIAKRLLRLRLGTTVLLAFAVSLLVETAQLTGIFGMYPYAYRCFDVDDLITNTLGGGIGWLVAAALGQVLPDAPKPVETDRHPGFVRRCVALWIDLMLTGAGAVVLWSVIVAVQLFTAATSLPEAIRVVDSSDASSLTAWALLLTPAILFLVLETVVPWVNHGSTPGGAFVHMTCESHERTTGWRAAFYAARTLTLAALVALPWLALPFLLIFYAVARRMPYDYIP</sequence>
<feature type="transmembrane region" description="Helical" evidence="5">
    <location>
        <begin position="20"/>
        <end position="38"/>
    </location>
</feature>
<feature type="domain" description="VanZ-like" evidence="6">
    <location>
        <begin position="56"/>
        <end position="182"/>
    </location>
</feature>
<name>A0A7C9JN40_9BACT</name>
<comment type="caution">
    <text evidence="8">The sequence shown here is derived from an EMBL/GenBank/DDBJ whole genome shotgun (WGS) entry which is preliminary data.</text>
</comment>
<evidence type="ECO:0000256" key="4">
    <source>
        <dbReference type="ARBA" id="ARBA00023136"/>
    </source>
</evidence>
<keyword evidence="3 5" id="KW-1133">Transmembrane helix</keyword>
<gene>
    <name evidence="8" type="ORF">D1639_04900</name>
</gene>
<evidence type="ECO:0000259" key="6">
    <source>
        <dbReference type="Pfam" id="PF04892"/>
    </source>
</evidence>